<reference evidence="3 4" key="2">
    <citation type="journal article" date="2015" name="PLoS ONE">
        <title>Whole-Genome Optical Mapping and Finished Genome Sequence of Sphingobacterium deserti sp. nov., a New Species Isolated from the Western Desert of China.</title>
        <authorList>
            <person name="Teng C."/>
            <person name="Zhou Z."/>
            <person name="Molnar I."/>
            <person name="Li X."/>
            <person name="Tang R."/>
            <person name="Chen M."/>
            <person name="Wang L."/>
            <person name="Su S."/>
            <person name="Zhang W."/>
            <person name="Lin M."/>
        </authorList>
    </citation>
    <scope>NUCLEOTIDE SEQUENCE [LARGE SCALE GENOMIC DNA]</scope>
    <source>
        <strain evidence="4">ACCC05744</strain>
    </source>
</reference>
<comment type="similarity">
    <text evidence="2">Belongs to the bacterial solute-binding protein 1 family.</text>
</comment>
<gene>
    <name evidence="3" type="ORF">DI53_1180</name>
</gene>
<dbReference type="SUPFAM" id="SSF53850">
    <property type="entry name" value="Periplasmic binding protein-like II"/>
    <property type="match status" value="1"/>
</dbReference>
<name>A0A0B8T4M8_9SPHI</name>
<dbReference type="AlphaFoldDB" id="A0A0B8T4M8"/>
<dbReference type="PANTHER" id="PTHR43649:SF12">
    <property type="entry name" value="DIACETYLCHITOBIOSE BINDING PROTEIN DASA"/>
    <property type="match status" value="1"/>
</dbReference>
<comment type="subcellular location">
    <subcellularLocation>
        <location evidence="1">Periplasm</location>
    </subcellularLocation>
</comment>
<evidence type="ECO:0000256" key="1">
    <source>
        <dbReference type="ARBA" id="ARBA00004418"/>
    </source>
</evidence>
<comment type="caution">
    <text evidence="3">The sequence shown here is derived from an EMBL/GenBank/DDBJ whole genome shotgun (WGS) entry which is preliminary data.</text>
</comment>
<evidence type="ECO:0000256" key="2">
    <source>
        <dbReference type="ARBA" id="ARBA00008520"/>
    </source>
</evidence>
<dbReference type="PANTHER" id="PTHR43649">
    <property type="entry name" value="ARABINOSE-BINDING PROTEIN-RELATED"/>
    <property type="match status" value="1"/>
</dbReference>
<dbReference type="GO" id="GO:0042597">
    <property type="term" value="C:periplasmic space"/>
    <property type="evidence" value="ECO:0007669"/>
    <property type="project" value="UniProtKB-SubCell"/>
</dbReference>
<protein>
    <submittedName>
        <fullName evidence="3">Carbohydrate ABC transporter substrate-binding protein, CUT1 family</fullName>
    </submittedName>
</protein>
<evidence type="ECO:0000313" key="3">
    <source>
        <dbReference type="EMBL" id="KGE14953.1"/>
    </source>
</evidence>
<dbReference type="Pfam" id="PF13416">
    <property type="entry name" value="SBP_bac_8"/>
    <property type="match status" value="1"/>
</dbReference>
<sequence length="394" mass="44120">MISTTHMANKIQLKGITWGHSRGLLPMLATAQRYEELHPNVEILWKKRTLQEFADKSIEQLATEYDLLVIDHPWTGHAAAKKIIAPFDDHLDAAYLVDQKINSVGQSYPSYNFEGKQWALPIDAATPVAASRPDLLASLGTPLPKTFADVLALADQGRVAFSLLPIDVLMSFYMFCCSLGEDPCQQEDEVISSAVGIKALQHFKSLADRVDARFYQKNPFMVFEDMVNNDEIAYCPFAYGYSNYAREGYGRKLLHFHDLVILQGSEPMTSTLGGAGLAISAGCKHLDIAMDYAQFVGSPDVQATLYVENGGQPGHLKAWESSEVNRRTSNFFQDTLPTLQRAFLRPRYFGHMHFQDHAGDVVVEYLKNGGDEQSVLNTLNEMYKQSRLMEDQHG</sequence>
<dbReference type="Proteomes" id="UP000031802">
    <property type="component" value="Unassembled WGS sequence"/>
</dbReference>
<dbReference type="EMBL" id="JJMU01000021">
    <property type="protein sequence ID" value="KGE14953.1"/>
    <property type="molecule type" value="Genomic_DNA"/>
</dbReference>
<accession>A0A0B8T4M8</accession>
<reference evidence="4" key="1">
    <citation type="submission" date="2014-04" db="EMBL/GenBank/DDBJ databases">
        <title>Whole-Genome optical mapping and complete genome sequence of Sphingobacterium deserti sp. nov., a new spaces isolated from desert in the west of China.</title>
        <authorList>
            <person name="Teng C."/>
            <person name="Zhou Z."/>
            <person name="Li X."/>
            <person name="Chen M."/>
            <person name="Lin M."/>
            <person name="Wang L."/>
            <person name="Su S."/>
            <person name="Zhang C."/>
            <person name="Zhang W."/>
        </authorList>
    </citation>
    <scope>NUCLEOTIDE SEQUENCE [LARGE SCALE GENOMIC DNA]</scope>
    <source>
        <strain evidence="4">ACCC05744</strain>
    </source>
</reference>
<dbReference type="InterPro" id="IPR006059">
    <property type="entry name" value="SBP"/>
</dbReference>
<dbReference type="STRING" id="1229276.DI53_1180"/>
<evidence type="ECO:0000313" key="4">
    <source>
        <dbReference type="Proteomes" id="UP000031802"/>
    </source>
</evidence>
<dbReference type="InterPro" id="IPR050490">
    <property type="entry name" value="Bact_solute-bd_prot1"/>
</dbReference>
<proteinExistence type="inferred from homology"/>
<organism evidence="3 4">
    <name type="scientific">Sphingobacterium deserti</name>
    <dbReference type="NCBI Taxonomy" id="1229276"/>
    <lineage>
        <taxon>Bacteria</taxon>
        <taxon>Pseudomonadati</taxon>
        <taxon>Bacteroidota</taxon>
        <taxon>Sphingobacteriia</taxon>
        <taxon>Sphingobacteriales</taxon>
        <taxon>Sphingobacteriaceae</taxon>
        <taxon>Sphingobacterium</taxon>
    </lineage>
</organism>
<dbReference type="PATRIC" id="fig|1229276.3.peg.1223"/>
<keyword evidence="4" id="KW-1185">Reference proteome</keyword>
<dbReference type="Gene3D" id="3.40.190.10">
    <property type="entry name" value="Periplasmic binding protein-like II"/>
    <property type="match status" value="1"/>
</dbReference>
<dbReference type="eggNOG" id="COG1653">
    <property type="taxonomic scope" value="Bacteria"/>
</dbReference>